<evidence type="ECO:0000256" key="3">
    <source>
        <dbReference type="ARBA" id="ARBA00008184"/>
    </source>
</evidence>
<comment type="subcellular location">
    <subcellularLocation>
        <location evidence="9">Cytoplasm</location>
    </subcellularLocation>
</comment>
<gene>
    <name evidence="9" type="primary">ung</name>
    <name evidence="11" type="ORF">Q8X39_20150</name>
</gene>
<feature type="domain" description="Uracil-DNA glycosylase-like" evidence="10">
    <location>
        <begin position="73"/>
        <end position="239"/>
    </location>
</feature>
<evidence type="ECO:0000256" key="6">
    <source>
        <dbReference type="ARBA" id="ARBA00022763"/>
    </source>
</evidence>
<accession>A0ABT9G920</accession>
<organism evidence="11 12">
    <name type="scientific">Leptothrix discophora</name>
    <dbReference type="NCBI Taxonomy" id="89"/>
    <lineage>
        <taxon>Bacteria</taxon>
        <taxon>Pseudomonadati</taxon>
        <taxon>Pseudomonadota</taxon>
        <taxon>Betaproteobacteria</taxon>
        <taxon>Burkholderiales</taxon>
        <taxon>Sphaerotilaceae</taxon>
        <taxon>Leptothrix</taxon>
    </lineage>
</organism>
<dbReference type="NCBIfam" id="NF003589">
    <property type="entry name" value="PRK05254.1-2"/>
    <property type="match status" value="1"/>
</dbReference>
<dbReference type="NCBIfam" id="NF003591">
    <property type="entry name" value="PRK05254.1-4"/>
    <property type="match status" value="1"/>
</dbReference>
<evidence type="ECO:0000256" key="9">
    <source>
        <dbReference type="HAMAP-Rule" id="MF_00148"/>
    </source>
</evidence>
<keyword evidence="8 9" id="KW-0234">DNA repair</keyword>
<protein>
    <recommendedName>
        <fullName evidence="5 9">Uracil-DNA glycosylase</fullName>
        <shortName evidence="9">UDG</shortName>
        <ecNumber evidence="4 9">3.2.2.27</ecNumber>
    </recommendedName>
</protein>
<sequence>MVQQALGLDEGPSSDNRLRQPLRAAFEAVSPAWRAVTDAWLATPAGAALCAAVDARVAAGAVVYPAHPLRALERGGPADVQVVILGQDPYHGPGEAEGLAFSVAPGVRIPPSLRNIHAELQRELGHAPPRHGSLAAWTGQGVLLLNTCLTVEADRPASHARLGWQGLTDAVIAALAADTAPKVFLLWGAHAQARQVLIDGHGAGRHAVLASNHPSPLSARRPPVPFVGSAPFGRADAWLRSQGRPGVDWRLR</sequence>
<comment type="caution">
    <text evidence="11">The sequence shown here is derived from an EMBL/GenBank/DDBJ whole genome shotgun (WGS) entry which is preliminary data.</text>
</comment>
<keyword evidence="7 9" id="KW-0378">Hydrolase</keyword>
<evidence type="ECO:0000313" key="11">
    <source>
        <dbReference type="EMBL" id="MDP4302956.1"/>
    </source>
</evidence>
<dbReference type="CDD" id="cd10027">
    <property type="entry name" value="UDG-F1-like"/>
    <property type="match status" value="1"/>
</dbReference>
<dbReference type="PANTHER" id="PTHR11264">
    <property type="entry name" value="URACIL-DNA GLYCOSYLASE"/>
    <property type="match status" value="1"/>
</dbReference>
<dbReference type="GO" id="GO:0004844">
    <property type="term" value="F:uracil DNA N-glycosylase activity"/>
    <property type="evidence" value="ECO:0007669"/>
    <property type="project" value="UniProtKB-EC"/>
</dbReference>
<evidence type="ECO:0000313" key="12">
    <source>
        <dbReference type="Proteomes" id="UP001235760"/>
    </source>
</evidence>
<dbReference type="Pfam" id="PF03167">
    <property type="entry name" value="UDG"/>
    <property type="match status" value="1"/>
</dbReference>
<evidence type="ECO:0000256" key="4">
    <source>
        <dbReference type="ARBA" id="ARBA00012030"/>
    </source>
</evidence>
<evidence type="ECO:0000256" key="1">
    <source>
        <dbReference type="ARBA" id="ARBA00001400"/>
    </source>
</evidence>
<comment type="similarity">
    <text evidence="3 9">Belongs to the uracil-DNA glycosylase (UDG) superfamily. UNG family.</text>
</comment>
<keyword evidence="12" id="KW-1185">Reference proteome</keyword>
<dbReference type="InterPro" id="IPR005122">
    <property type="entry name" value="Uracil-DNA_glycosylase-like"/>
</dbReference>
<keyword evidence="9" id="KW-0963">Cytoplasm</keyword>
<dbReference type="EC" id="3.2.2.27" evidence="4 9"/>
<feature type="active site" description="Proton acceptor" evidence="9">
    <location>
        <position position="88"/>
    </location>
</feature>
<dbReference type="RefSeq" id="WP_305751488.1">
    <property type="nucleotide sequence ID" value="NZ_JAUZEE010000018.1"/>
</dbReference>
<evidence type="ECO:0000256" key="8">
    <source>
        <dbReference type="ARBA" id="ARBA00023204"/>
    </source>
</evidence>
<evidence type="ECO:0000256" key="5">
    <source>
        <dbReference type="ARBA" id="ARBA00018429"/>
    </source>
</evidence>
<dbReference type="EMBL" id="JAUZEE010000018">
    <property type="protein sequence ID" value="MDP4302956.1"/>
    <property type="molecule type" value="Genomic_DNA"/>
</dbReference>
<comment type="function">
    <text evidence="2 9">Excises uracil residues from the DNA which can arise as a result of misincorporation of dUMP residues by DNA polymerase or due to deamination of cytosine.</text>
</comment>
<dbReference type="HAMAP" id="MF_00148">
    <property type="entry name" value="UDG"/>
    <property type="match status" value="1"/>
</dbReference>
<dbReference type="NCBIfam" id="NF003592">
    <property type="entry name" value="PRK05254.1-5"/>
    <property type="match status" value="1"/>
</dbReference>
<dbReference type="Proteomes" id="UP001235760">
    <property type="component" value="Unassembled WGS sequence"/>
</dbReference>
<dbReference type="SUPFAM" id="SSF52141">
    <property type="entry name" value="Uracil-DNA glycosylase-like"/>
    <property type="match status" value="1"/>
</dbReference>
<dbReference type="NCBIfam" id="TIGR00628">
    <property type="entry name" value="ung"/>
    <property type="match status" value="1"/>
</dbReference>
<dbReference type="NCBIfam" id="NF003588">
    <property type="entry name" value="PRK05254.1-1"/>
    <property type="match status" value="1"/>
</dbReference>
<evidence type="ECO:0000256" key="7">
    <source>
        <dbReference type="ARBA" id="ARBA00022801"/>
    </source>
</evidence>
<dbReference type="InterPro" id="IPR036895">
    <property type="entry name" value="Uracil-DNA_glycosylase-like_sf"/>
</dbReference>
<dbReference type="SMART" id="SM00986">
    <property type="entry name" value="UDG"/>
    <property type="match status" value="1"/>
</dbReference>
<keyword evidence="11" id="KW-0326">Glycosidase</keyword>
<dbReference type="Gene3D" id="3.40.470.10">
    <property type="entry name" value="Uracil-DNA glycosylase-like domain"/>
    <property type="match status" value="1"/>
</dbReference>
<comment type="catalytic activity">
    <reaction evidence="1 9">
        <text>Hydrolyzes single-stranded DNA or mismatched double-stranded DNA and polynucleotides, releasing free uracil.</text>
        <dbReference type="EC" id="3.2.2.27"/>
    </reaction>
</comment>
<dbReference type="PANTHER" id="PTHR11264:SF0">
    <property type="entry name" value="URACIL-DNA GLYCOSYLASE"/>
    <property type="match status" value="1"/>
</dbReference>
<dbReference type="SMART" id="SM00987">
    <property type="entry name" value="UreE_C"/>
    <property type="match status" value="1"/>
</dbReference>
<proteinExistence type="inferred from homology"/>
<name>A0ABT9G920_LEPDI</name>
<evidence type="ECO:0000256" key="2">
    <source>
        <dbReference type="ARBA" id="ARBA00002631"/>
    </source>
</evidence>
<evidence type="ECO:0000259" key="10">
    <source>
        <dbReference type="SMART" id="SM00986"/>
    </source>
</evidence>
<dbReference type="InterPro" id="IPR002043">
    <property type="entry name" value="UDG_fam1"/>
</dbReference>
<reference evidence="11 12" key="1">
    <citation type="submission" date="2023-08" db="EMBL/GenBank/DDBJ databases">
        <authorList>
            <person name="Roldan D.M."/>
            <person name="Menes R.J."/>
        </authorList>
    </citation>
    <scope>NUCLEOTIDE SEQUENCE [LARGE SCALE GENOMIC DNA]</scope>
    <source>
        <strain evidence="11 12">CCM 2812</strain>
    </source>
</reference>
<keyword evidence="6 9" id="KW-0227">DNA damage</keyword>